<dbReference type="EMBL" id="CP137313">
    <property type="protein sequence ID" value="WQF89000.1"/>
    <property type="molecule type" value="Genomic_DNA"/>
</dbReference>
<evidence type="ECO:0000313" key="2">
    <source>
        <dbReference type="Proteomes" id="UP001322277"/>
    </source>
</evidence>
<organism evidence="1 2">
    <name type="scientific">Colletotrichum destructivum</name>
    <dbReference type="NCBI Taxonomy" id="34406"/>
    <lineage>
        <taxon>Eukaryota</taxon>
        <taxon>Fungi</taxon>
        <taxon>Dikarya</taxon>
        <taxon>Ascomycota</taxon>
        <taxon>Pezizomycotina</taxon>
        <taxon>Sordariomycetes</taxon>
        <taxon>Hypocreomycetidae</taxon>
        <taxon>Glomerellales</taxon>
        <taxon>Glomerellaceae</taxon>
        <taxon>Colletotrichum</taxon>
        <taxon>Colletotrichum destructivum species complex</taxon>
    </lineage>
</organism>
<dbReference type="GeneID" id="87950514"/>
<evidence type="ECO:0000313" key="1">
    <source>
        <dbReference type="EMBL" id="WQF89000.1"/>
    </source>
</evidence>
<gene>
    <name evidence="1" type="ORF">CDEST_14014</name>
</gene>
<proteinExistence type="predicted"/>
<dbReference type="AlphaFoldDB" id="A0AAX4J0S7"/>
<dbReference type="Proteomes" id="UP001322277">
    <property type="component" value="Chromosome 9"/>
</dbReference>
<sequence>MKLSQPPCDAGAIQRPDGHSAACFIPFHFLFLCSSHHIGFVEYCCSFEFSHFSLSPNLYAGDVFSPPCFELSFPFCSIEGVDTPMLSRQAALAGKWKHRRGLGVRCIRNIGPGWQTGLKGLGGGGCHRTKSGVFWVLKSLSLVVWQRRVWTWAHVGVGFSGVHMPKGLLCDVPVFLWFSSWSIRSDETSHKSNSYLEPR</sequence>
<accession>A0AAX4J0S7</accession>
<name>A0AAX4J0S7_9PEZI</name>
<reference evidence="2" key="1">
    <citation type="journal article" date="2023" name="bioRxiv">
        <title>Complete genome of the Medicago anthracnose fungus, Colletotrichum destructivum, reveals a mini-chromosome-like region within a core chromosome.</title>
        <authorList>
            <person name="Lapalu N."/>
            <person name="Simon A."/>
            <person name="Lu A."/>
            <person name="Plaumann P.-L."/>
            <person name="Amselem J."/>
            <person name="Pigne S."/>
            <person name="Auger A."/>
            <person name="Koch C."/>
            <person name="Dallery J.-F."/>
            <person name="O'Connell R.J."/>
        </authorList>
    </citation>
    <scope>NUCLEOTIDE SEQUENCE [LARGE SCALE GENOMIC DNA]</scope>
    <source>
        <strain evidence="2">CBS 520.97</strain>
    </source>
</reference>
<keyword evidence="2" id="KW-1185">Reference proteome</keyword>
<protein>
    <submittedName>
        <fullName evidence="1">Uncharacterized protein</fullName>
    </submittedName>
</protein>
<dbReference type="RefSeq" id="XP_062786221.1">
    <property type="nucleotide sequence ID" value="XM_062930170.1"/>
</dbReference>
<dbReference type="KEGG" id="cdet:87950514"/>